<dbReference type="GO" id="GO:0006303">
    <property type="term" value="P:double-strand break repair via nonhomologous end joining"/>
    <property type="evidence" value="ECO:0007669"/>
    <property type="project" value="TreeGrafter"/>
</dbReference>
<proteinExistence type="inferred from homology"/>
<name>A0AAD4CC98_ASPNN</name>
<dbReference type="InterPro" id="IPR036866">
    <property type="entry name" value="RibonucZ/Hydroxyglut_hydro"/>
</dbReference>
<organism evidence="16 17">
    <name type="scientific">Aspergillus nanangensis</name>
    <dbReference type="NCBI Taxonomy" id="2582783"/>
    <lineage>
        <taxon>Eukaryota</taxon>
        <taxon>Fungi</taxon>
        <taxon>Dikarya</taxon>
        <taxon>Ascomycota</taxon>
        <taxon>Pezizomycotina</taxon>
        <taxon>Eurotiomycetes</taxon>
        <taxon>Eurotiomycetidae</taxon>
        <taxon>Eurotiales</taxon>
        <taxon>Aspergillaceae</taxon>
        <taxon>Aspergillus</taxon>
        <taxon>Aspergillus subgen. Circumdati</taxon>
    </lineage>
</organism>
<evidence type="ECO:0000313" key="17">
    <source>
        <dbReference type="Proteomes" id="UP001194746"/>
    </source>
</evidence>
<feature type="compositionally biased region" description="Polar residues" evidence="13">
    <location>
        <begin position="600"/>
        <end position="610"/>
    </location>
</feature>
<keyword evidence="7" id="KW-0269">Exonuclease</keyword>
<dbReference type="SUPFAM" id="SSF56281">
    <property type="entry name" value="Metallo-hydrolase/oxidoreductase"/>
    <property type="match status" value="1"/>
</dbReference>
<dbReference type="Pfam" id="PF07522">
    <property type="entry name" value="DRMBL"/>
    <property type="match status" value="1"/>
</dbReference>
<dbReference type="Pfam" id="PF12706">
    <property type="entry name" value="Lactamase_B_2"/>
    <property type="match status" value="1"/>
</dbReference>
<dbReference type="InterPro" id="IPR001279">
    <property type="entry name" value="Metallo-B-lactamas"/>
</dbReference>
<gene>
    <name evidence="16" type="ORF">FE257_002789</name>
</gene>
<keyword evidence="4" id="KW-0255">Endonuclease</keyword>
<comment type="similarity">
    <text evidence="2">Belongs to the DNA repair metallo-beta-lactamase (DRMBL) family.</text>
</comment>
<evidence type="ECO:0000256" key="10">
    <source>
        <dbReference type="ARBA" id="ARBA00023242"/>
    </source>
</evidence>
<evidence type="ECO:0000256" key="1">
    <source>
        <dbReference type="ARBA" id="ARBA00004123"/>
    </source>
</evidence>
<evidence type="ECO:0000256" key="9">
    <source>
        <dbReference type="ARBA" id="ARBA00023204"/>
    </source>
</evidence>
<dbReference type="GO" id="GO:0035312">
    <property type="term" value="F:5'-3' DNA exonuclease activity"/>
    <property type="evidence" value="ECO:0007669"/>
    <property type="project" value="TreeGrafter"/>
</dbReference>
<evidence type="ECO:0000256" key="12">
    <source>
        <dbReference type="ARBA" id="ARBA00042677"/>
    </source>
</evidence>
<evidence type="ECO:0000256" key="3">
    <source>
        <dbReference type="ARBA" id="ARBA00022722"/>
    </source>
</evidence>
<feature type="domain" description="DNA repair metallo-beta-lactamase" evidence="14">
    <location>
        <begin position="347"/>
        <end position="382"/>
    </location>
</feature>
<dbReference type="GO" id="GO:0005634">
    <property type="term" value="C:nucleus"/>
    <property type="evidence" value="ECO:0007669"/>
    <property type="project" value="UniProtKB-SubCell"/>
</dbReference>
<evidence type="ECO:0000259" key="14">
    <source>
        <dbReference type="Pfam" id="PF07522"/>
    </source>
</evidence>
<keyword evidence="6" id="KW-0378">Hydrolase</keyword>
<keyword evidence="8" id="KW-0233">DNA recombination</keyword>
<dbReference type="GO" id="GO:0006310">
    <property type="term" value="P:DNA recombination"/>
    <property type="evidence" value="ECO:0007669"/>
    <property type="project" value="UniProtKB-KW"/>
</dbReference>
<reference evidence="16" key="2">
    <citation type="submission" date="2020-02" db="EMBL/GenBank/DDBJ databases">
        <authorList>
            <person name="Gilchrist C.L.M."/>
            <person name="Chooi Y.-H."/>
        </authorList>
    </citation>
    <scope>NUCLEOTIDE SEQUENCE</scope>
    <source>
        <strain evidence="16">MST-FP2251</strain>
    </source>
</reference>
<evidence type="ECO:0000256" key="5">
    <source>
        <dbReference type="ARBA" id="ARBA00022763"/>
    </source>
</evidence>
<accession>A0AAD4CC98</accession>
<protein>
    <recommendedName>
        <fullName evidence="11">Protein artemis</fullName>
    </recommendedName>
    <alternativeName>
        <fullName evidence="12">DNA cross-link repair 1C protein</fullName>
    </alternativeName>
</protein>
<evidence type="ECO:0000256" key="2">
    <source>
        <dbReference type="ARBA" id="ARBA00010304"/>
    </source>
</evidence>
<evidence type="ECO:0000256" key="6">
    <source>
        <dbReference type="ARBA" id="ARBA00022801"/>
    </source>
</evidence>
<feature type="domain" description="Metallo-beta-lactamase" evidence="15">
    <location>
        <begin position="23"/>
        <end position="119"/>
    </location>
</feature>
<sequence length="705" mass="79058">MSTFDGIVQEFPCIQIDYFRKPPDHPPPLACFLSHVHSDHLQGLESFRAPFIYCSAATRELLLHIEKYPHHTPTEIELTPRLKIRVTLLDANHCTGAVMFLIEGEGKAILYTGDIRAEPWWVNGLVRHPILLPYTLGSRRLDKIYLDTTFACSSFIYRTFPSKGEGVAELLQKIASYPSDTVFYFRAWTFGYESIHVDRYQLNLYRSLKDSHTPEAPGLYGFSLGNCFVSGCLSDDEQSRIHSCEPGVQCSAIPSRNPVYIIPIVNRMQDGSQISEAGAGGGGGDLYQIHELELPDETALSHLEQLCLERIHDSDVLSQTRQRLVEAFRSKNRALSLDMYGVKEEDNIPLDRLHFPYSRHSSYAELCQLVGAFKPRDIFPCTVDPITWCEDVSMQSLFGHLCSGRQFVHDNHMRDMIAGDEELRARKRARIEFDASQRSTQLTSSIMDIGSDQSLQELNGHHSQSNSAPPDQLDVCFSSSERIPIPSSLEAIKETNHETLQINVNEPIIVPKSGQETERAKRAEVRQAWHFLNSARSEQKNLQHGELPSSWSEDSAGISKSIPSHLGHENEDQNEHNEEDDIGADTETEPDPDSTTQPSQPLSIPSSAFESQEYRANDGPPLSFETIPDNENTEPLPSSLLVGSDDITSKPSCWNNDARPSLKRASSSRTRRAAYLAARADSYEAWASMSLVSAGNNHTEEEVEL</sequence>
<evidence type="ECO:0000259" key="15">
    <source>
        <dbReference type="Pfam" id="PF12706"/>
    </source>
</evidence>
<keyword evidence="9" id="KW-0234">DNA repair</keyword>
<dbReference type="InterPro" id="IPR011084">
    <property type="entry name" value="DRMBL"/>
</dbReference>
<dbReference type="Proteomes" id="UP001194746">
    <property type="component" value="Unassembled WGS sequence"/>
</dbReference>
<dbReference type="EMBL" id="VCAU01000147">
    <property type="protein sequence ID" value="KAF9883805.1"/>
    <property type="molecule type" value="Genomic_DNA"/>
</dbReference>
<evidence type="ECO:0000313" key="16">
    <source>
        <dbReference type="EMBL" id="KAF9883805.1"/>
    </source>
</evidence>
<keyword evidence="10" id="KW-0539">Nucleus</keyword>
<evidence type="ECO:0000256" key="7">
    <source>
        <dbReference type="ARBA" id="ARBA00022839"/>
    </source>
</evidence>
<dbReference type="PANTHER" id="PTHR23240">
    <property type="entry name" value="DNA CROSS-LINK REPAIR PROTEIN PSO2/SNM1-RELATED"/>
    <property type="match status" value="1"/>
</dbReference>
<dbReference type="GO" id="GO:0000723">
    <property type="term" value="P:telomere maintenance"/>
    <property type="evidence" value="ECO:0007669"/>
    <property type="project" value="TreeGrafter"/>
</dbReference>
<keyword evidence="5" id="KW-0227">DNA damage</keyword>
<dbReference type="GO" id="GO:0004519">
    <property type="term" value="F:endonuclease activity"/>
    <property type="evidence" value="ECO:0007669"/>
    <property type="project" value="UniProtKB-KW"/>
</dbReference>
<dbReference type="AlphaFoldDB" id="A0AAD4CC98"/>
<keyword evidence="3" id="KW-0540">Nuclease</keyword>
<feature type="compositionally biased region" description="Basic and acidic residues" evidence="13">
    <location>
        <begin position="566"/>
        <end position="576"/>
    </location>
</feature>
<evidence type="ECO:0000256" key="13">
    <source>
        <dbReference type="SAM" id="MobiDB-lite"/>
    </source>
</evidence>
<evidence type="ECO:0000256" key="11">
    <source>
        <dbReference type="ARBA" id="ARBA00039759"/>
    </source>
</evidence>
<comment type="subcellular location">
    <subcellularLocation>
        <location evidence="1">Nucleus</location>
    </subcellularLocation>
</comment>
<keyword evidence="17" id="KW-1185">Reference proteome</keyword>
<evidence type="ECO:0000256" key="8">
    <source>
        <dbReference type="ARBA" id="ARBA00023172"/>
    </source>
</evidence>
<feature type="region of interest" description="Disordered" evidence="13">
    <location>
        <begin position="537"/>
        <end position="670"/>
    </location>
</feature>
<comment type="caution">
    <text evidence="16">The sequence shown here is derived from an EMBL/GenBank/DDBJ whole genome shotgun (WGS) entry which is preliminary data.</text>
</comment>
<dbReference type="Gene3D" id="3.60.15.10">
    <property type="entry name" value="Ribonuclease Z/Hydroxyacylglutathione hydrolase-like"/>
    <property type="match status" value="1"/>
</dbReference>
<dbReference type="PANTHER" id="PTHR23240:SF8">
    <property type="entry name" value="PROTEIN ARTEMIS"/>
    <property type="match status" value="1"/>
</dbReference>
<dbReference type="GO" id="GO:0036297">
    <property type="term" value="P:interstrand cross-link repair"/>
    <property type="evidence" value="ECO:0007669"/>
    <property type="project" value="TreeGrafter"/>
</dbReference>
<evidence type="ECO:0000256" key="4">
    <source>
        <dbReference type="ARBA" id="ARBA00022759"/>
    </source>
</evidence>
<reference evidence="16" key="1">
    <citation type="journal article" date="2019" name="Beilstein J. Org. Chem.">
        <title>Nanangenines: drimane sesquiterpenoids as the dominant metabolite cohort of a novel Australian fungus, Aspergillus nanangensis.</title>
        <authorList>
            <person name="Lacey H.J."/>
            <person name="Gilchrist C.L.M."/>
            <person name="Crombie A."/>
            <person name="Kalaitzis J.A."/>
            <person name="Vuong D."/>
            <person name="Rutledge P.J."/>
            <person name="Turner P."/>
            <person name="Pitt J.I."/>
            <person name="Lacey E."/>
            <person name="Chooi Y.H."/>
            <person name="Piggott A.M."/>
        </authorList>
    </citation>
    <scope>NUCLEOTIDE SEQUENCE</scope>
    <source>
        <strain evidence="16">MST-FP2251</strain>
    </source>
</reference>
<dbReference type="GO" id="GO:0003684">
    <property type="term" value="F:damaged DNA binding"/>
    <property type="evidence" value="ECO:0007669"/>
    <property type="project" value="TreeGrafter"/>
</dbReference>
<feature type="compositionally biased region" description="Acidic residues" evidence="13">
    <location>
        <begin position="577"/>
        <end position="592"/>
    </location>
</feature>